<keyword evidence="3" id="KW-1185">Reference proteome</keyword>
<reference evidence="2 3" key="1">
    <citation type="submission" date="2015-01" db="EMBL/GenBank/DDBJ databases">
        <title>Evolution of Trichinella species and genotypes.</title>
        <authorList>
            <person name="Korhonen P.K."/>
            <person name="Edoardo P."/>
            <person name="Giuseppe L.R."/>
            <person name="Gasser R.B."/>
        </authorList>
    </citation>
    <scope>NUCLEOTIDE SEQUENCE [LARGE SCALE GENOMIC DNA]</scope>
    <source>
        <strain evidence="2">ISS588</strain>
    </source>
</reference>
<comment type="caution">
    <text evidence="2">The sequence shown here is derived from an EMBL/GenBank/DDBJ whole genome shotgun (WGS) entry which is preliminary data.</text>
</comment>
<protein>
    <submittedName>
        <fullName evidence="2">Uncharacterized protein</fullName>
    </submittedName>
</protein>
<name>A0A0V1IDD1_TRIPS</name>
<evidence type="ECO:0000313" key="2">
    <source>
        <dbReference type="EMBL" id="KRZ20792.1"/>
    </source>
</evidence>
<dbReference type="AlphaFoldDB" id="A0A0V1IDD1"/>
<gene>
    <name evidence="2" type="ORF">T4B_8965</name>
</gene>
<dbReference type="EMBL" id="JYDS01000228">
    <property type="protein sequence ID" value="KRZ20792.1"/>
    <property type="molecule type" value="Genomic_DNA"/>
</dbReference>
<organism evidence="2 3">
    <name type="scientific">Trichinella pseudospiralis</name>
    <name type="common">Parasitic roundworm</name>
    <dbReference type="NCBI Taxonomy" id="6337"/>
    <lineage>
        <taxon>Eukaryota</taxon>
        <taxon>Metazoa</taxon>
        <taxon>Ecdysozoa</taxon>
        <taxon>Nematoda</taxon>
        <taxon>Enoplea</taxon>
        <taxon>Dorylaimia</taxon>
        <taxon>Trichinellida</taxon>
        <taxon>Trichinellidae</taxon>
        <taxon>Trichinella</taxon>
    </lineage>
</organism>
<evidence type="ECO:0000313" key="3">
    <source>
        <dbReference type="Proteomes" id="UP000054805"/>
    </source>
</evidence>
<accession>A0A0V1IDD1</accession>
<sequence length="112" mass="12468">MEAVGWNAPPALPSPQLGKMPVIYHCRVVCHFEDNEQVHQEMPAKVHQYINCVYLPSLLFANAEDPTVGLILVESSSDAGRSLWANSEARSPAPANRIRPENTQICRNYGRP</sequence>
<feature type="region of interest" description="Disordered" evidence="1">
    <location>
        <begin position="85"/>
        <end position="112"/>
    </location>
</feature>
<evidence type="ECO:0000256" key="1">
    <source>
        <dbReference type="SAM" id="MobiDB-lite"/>
    </source>
</evidence>
<dbReference type="Proteomes" id="UP000054805">
    <property type="component" value="Unassembled WGS sequence"/>
</dbReference>
<proteinExistence type="predicted"/>